<evidence type="ECO:0000256" key="1">
    <source>
        <dbReference type="ARBA" id="ARBA00001974"/>
    </source>
</evidence>
<evidence type="ECO:0000256" key="3">
    <source>
        <dbReference type="ARBA" id="ARBA00022827"/>
    </source>
</evidence>
<organism evidence="6 7">
    <name type="scientific">Candidatus Micrarchaeum acidiphilum ARMAN-2</name>
    <dbReference type="NCBI Taxonomy" id="425595"/>
    <lineage>
        <taxon>Archaea</taxon>
        <taxon>Candidatus Micrarchaeota</taxon>
        <taxon>Candidatus Micrarchaeia</taxon>
        <taxon>Candidatus Micrarchaeales</taxon>
        <taxon>Candidatus Micrarchaeaceae</taxon>
        <taxon>Candidatus Micrarchaeum</taxon>
    </lineage>
</organism>
<keyword evidence="2" id="KW-0285">Flavoprotein</keyword>
<accession>C7DGS4</accession>
<sequence>MEKIYDLVVVGCGAMGSSVAYHAASSGMKTAVIEQFGLNHKNGSSHGRSRIFRIAYSEGQKYVPMLRRALTLWKRLEKASEKRLITRTGFIVIGKKGGFMVKGAIDCARAEGLDYSVLNSKDIMSRFPEFRPADDEIGIYDPNGGVLFPERCISANVKLAKAHGAKFYFRETVQGWREKGNVILVHTDKGEYSTKKLVLAAGSWTKKLENGMQLPLDPHKVGVFWFKNNVGLTQSPKNLVPFVWELDSSNSFYGVPEIGGKGLKMGIHRSGYRRKIDDKPKDVESRDLRYLHKMLKGRMPGVRGAPSEKSTCIYTDTPDKDFIIDFYPGRKNVVVLSPCSGHGFKFSSVIGEIAVNMLNGKKIPYDMKFFTASRFGNVPRMARGPKSRMDNHI</sequence>
<dbReference type="InterPro" id="IPR036188">
    <property type="entry name" value="FAD/NAD-bd_sf"/>
</dbReference>
<dbReference type="GO" id="GO:0008115">
    <property type="term" value="F:sarcosine oxidase activity"/>
    <property type="evidence" value="ECO:0007669"/>
    <property type="project" value="TreeGrafter"/>
</dbReference>
<dbReference type="AlphaFoldDB" id="C7DGS4"/>
<feature type="domain" description="FAD dependent oxidoreductase" evidence="5">
    <location>
        <begin position="6"/>
        <end position="356"/>
    </location>
</feature>
<dbReference type="Pfam" id="PF01266">
    <property type="entry name" value="DAO"/>
    <property type="match status" value="1"/>
</dbReference>
<dbReference type="Proteomes" id="UP000332487">
    <property type="component" value="Unassembled WGS sequence"/>
</dbReference>
<dbReference type="PANTHER" id="PTHR10961">
    <property type="entry name" value="PEROXISOMAL SARCOSINE OXIDASE"/>
    <property type="match status" value="1"/>
</dbReference>
<dbReference type="InterPro" id="IPR006076">
    <property type="entry name" value="FAD-dep_OxRdtase"/>
</dbReference>
<name>C7DGS4_MICA2</name>
<keyword evidence="7" id="KW-1185">Reference proteome</keyword>
<proteinExistence type="predicted"/>
<reference evidence="6 7" key="1">
    <citation type="journal article" date="2009" name="Genome Biol.">
        <title>Community-wide analysis of microbial genome sequence signatures.</title>
        <authorList>
            <person name="Dick G.J."/>
            <person name="Andersson A.F."/>
            <person name="Baker B.J."/>
            <person name="Simmons S.L."/>
            <person name="Thomas B.C."/>
            <person name="Yelton A.P."/>
            <person name="Banfield J.F."/>
        </authorList>
    </citation>
    <scope>NUCLEOTIDE SEQUENCE [LARGE SCALE GENOMIC DNA]</scope>
    <source>
        <strain evidence="6">ARMAN-2</strain>
    </source>
</reference>
<evidence type="ECO:0000313" key="7">
    <source>
        <dbReference type="Proteomes" id="UP000332487"/>
    </source>
</evidence>
<evidence type="ECO:0000313" key="6">
    <source>
        <dbReference type="EMBL" id="EET90245.1"/>
    </source>
</evidence>
<dbReference type="PANTHER" id="PTHR10961:SF7">
    <property type="entry name" value="FAD DEPENDENT OXIDOREDUCTASE DOMAIN-CONTAINING PROTEIN"/>
    <property type="match status" value="1"/>
</dbReference>
<evidence type="ECO:0000259" key="5">
    <source>
        <dbReference type="Pfam" id="PF01266"/>
    </source>
</evidence>
<dbReference type="NCBIfam" id="NF008425">
    <property type="entry name" value="PRK11259.1"/>
    <property type="match status" value="1"/>
</dbReference>
<dbReference type="SUPFAM" id="SSF51905">
    <property type="entry name" value="FAD/NAD(P)-binding domain"/>
    <property type="match status" value="1"/>
</dbReference>
<dbReference type="EMBL" id="GG697239">
    <property type="protein sequence ID" value="EET90245.1"/>
    <property type="molecule type" value="Genomic_DNA"/>
</dbReference>
<evidence type="ECO:0000256" key="2">
    <source>
        <dbReference type="ARBA" id="ARBA00022630"/>
    </source>
</evidence>
<gene>
    <name evidence="6" type="ORF">UNLARM2_0274</name>
</gene>
<dbReference type="SUPFAM" id="SSF54373">
    <property type="entry name" value="FAD-linked reductases, C-terminal domain"/>
    <property type="match status" value="1"/>
</dbReference>
<keyword evidence="3" id="KW-0274">FAD</keyword>
<dbReference type="Gene3D" id="3.50.50.60">
    <property type="entry name" value="FAD/NAD(P)-binding domain"/>
    <property type="match status" value="1"/>
</dbReference>
<comment type="cofactor">
    <cofactor evidence="1">
        <name>FAD</name>
        <dbReference type="ChEBI" id="CHEBI:57692"/>
    </cofactor>
</comment>
<keyword evidence="4" id="KW-0560">Oxidoreductase</keyword>
<protein>
    <submittedName>
        <fullName evidence="6">Sarcosine oxidase</fullName>
    </submittedName>
</protein>
<evidence type="ECO:0000256" key="4">
    <source>
        <dbReference type="ARBA" id="ARBA00023002"/>
    </source>
</evidence>
<dbReference type="GO" id="GO:0050660">
    <property type="term" value="F:flavin adenine dinucleotide binding"/>
    <property type="evidence" value="ECO:0007669"/>
    <property type="project" value="InterPro"/>
</dbReference>
<reference evidence="6 7" key="2">
    <citation type="journal article" date="2010" name="Proc. Natl. Acad. Sci. U.S.A.">
        <title>Enigmatic, ultrasmall, uncultivated Archaea.</title>
        <authorList>
            <person name="Baker B.J."/>
            <person name="Comolli L.R."/>
            <person name="Dick G.J."/>
            <person name="Hauser L.J."/>
            <person name="Hyatt D."/>
            <person name="Dill B.D."/>
            <person name="Land M.L."/>
            <person name="Verberkmoes N.C."/>
            <person name="Hettich R.L."/>
            <person name="Banfield J.F."/>
        </authorList>
    </citation>
    <scope>NUCLEOTIDE SEQUENCE [LARGE SCALE GENOMIC DNA]</scope>
    <source>
        <strain evidence="6">ARMAN-2</strain>
    </source>
</reference>
<dbReference type="InterPro" id="IPR045170">
    <property type="entry name" value="MTOX"/>
</dbReference>
<dbReference type="Gene3D" id="3.30.9.10">
    <property type="entry name" value="D-Amino Acid Oxidase, subunit A, domain 2"/>
    <property type="match status" value="1"/>
</dbReference>